<sequence length="147" mass="14717">MKFTVFAFLLVNVLVAAQDPNTTGGQAGSMVSDPNAPTTTQPPPTPSPPPAVPAVNPAAPNTPVFGAPATPAPWTANLTPLIDGSGSTGSSLGSAGEIEAPTTRKPKRITDSSRSESTTPTPEDSSACTTSGAWFVAVLALGVSTML</sequence>
<feature type="compositionally biased region" description="Pro residues" evidence="1">
    <location>
        <begin position="40"/>
        <end position="52"/>
    </location>
</feature>
<evidence type="ECO:0008006" key="5">
    <source>
        <dbReference type="Google" id="ProtNLM"/>
    </source>
</evidence>
<feature type="signal peptide" evidence="2">
    <location>
        <begin position="1"/>
        <end position="17"/>
    </location>
</feature>
<evidence type="ECO:0000256" key="1">
    <source>
        <dbReference type="SAM" id="MobiDB-lite"/>
    </source>
</evidence>
<reference evidence="3" key="1">
    <citation type="submission" date="2023-08" db="EMBL/GenBank/DDBJ databases">
        <title>Reference Genome Resource for the Citrus Pathogen Phytophthora citrophthora.</title>
        <authorList>
            <person name="Moller H."/>
            <person name="Coetzee B."/>
            <person name="Rose L.J."/>
            <person name="Van Niekerk J.M."/>
        </authorList>
    </citation>
    <scope>NUCLEOTIDE SEQUENCE</scope>
    <source>
        <strain evidence="3">STE-U-9442</strain>
    </source>
</reference>
<gene>
    <name evidence="3" type="ORF">P3T76_008425</name>
</gene>
<comment type="caution">
    <text evidence="3">The sequence shown here is derived from an EMBL/GenBank/DDBJ whole genome shotgun (WGS) entry which is preliminary data.</text>
</comment>
<evidence type="ECO:0000313" key="4">
    <source>
        <dbReference type="Proteomes" id="UP001259832"/>
    </source>
</evidence>
<protein>
    <recommendedName>
        <fullName evidence="5">RxLR effector protein</fullName>
    </recommendedName>
</protein>
<keyword evidence="2" id="KW-0732">Signal</keyword>
<feature type="chain" id="PRO_5042168552" description="RxLR effector protein" evidence="2">
    <location>
        <begin position="18"/>
        <end position="147"/>
    </location>
</feature>
<evidence type="ECO:0000313" key="3">
    <source>
        <dbReference type="EMBL" id="KAK1940102.1"/>
    </source>
</evidence>
<feature type="compositionally biased region" description="Low complexity" evidence="1">
    <location>
        <begin position="53"/>
        <end position="64"/>
    </location>
</feature>
<feature type="compositionally biased region" description="Low complexity" evidence="1">
    <location>
        <begin position="84"/>
        <end position="96"/>
    </location>
</feature>
<dbReference type="Proteomes" id="UP001259832">
    <property type="component" value="Unassembled WGS sequence"/>
</dbReference>
<feature type="region of interest" description="Disordered" evidence="1">
    <location>
        <begin position="24"/>
        <end position="128"/>
    </location>
</feature>
<evidence type="ECO:0000256" key="2">
    <source>
        <dbReference type="SAM" id="SignalP"/>
    </source>
</evidence>
<accession>A0AAD9LLJ9</accession>
<name>A0AAD9LLJ9_9STRA</name>
<keyword evidence="4" id="KW-1185">Reference proteome</keyword>
<feature type="compositionally biased region" description="Low complexity" evidence="1">
    <location>
        <begin position="115"/>
        <end position="126"/>
    </location>
</feature>
<dbReference type="AlphaFoldDB" id="A0AAD9LLJ9"/>
<dbReference type="EMBL" id="JASMQC010000015">
    <property type="protein sequence ID" value="KAK1940102.1"/>
    <property type="molecule type" value="Genomic_DNA"/>
</dbReference>
<organism evidence="3 4">
    <name type="scientific">Phytophthora citrophthora</name>
    <dbReference type="NCBI Taxonomy" id="4793"/>
    <lineage>
        <taxon>Eukaryota</taxon>
        <taxon>Sar</taxon>
        <taxon>Stramenopiles</taxon>
        <taxon>Oomycota</taxon>
        <taxon>Peronosporomycetes</taxon>
        <taxon>Peronosporales</taxon>
        <taxon>Peronosporaceae</taxon>
        <taxon>Phytophthora</taxon>
    </lineage>
</organism>
<proteinExistence type="predicted"/>